<keyword evidence="2" id="KW-0378">Hydrolase</keyword>
<feature type="region of interest" description="Disordered" evidence="1">
    <location>
        <begin position="51"/>
        <end position="153"/>
    </location>
</feature>
<proteinExistence type="predicted"/>
<evidence type="ECO:0000313" key="2">
    <source>
        <dbReference type="EMBL" id="GER36085.1"/>
    </source>
</evidence>
<dbReference type="AlphaFoldDB" id="A0A5A7PTE4"/>
<evidence type="ECO:0000256" key="1">
    <source>
        <dbReference type="SAM" id="MobiDB-lite"/>
    </source>
</evidence>
<keyword evidence="3" id="KW-1185">Reference proteome</keyword>
<sequence length="153" mass="15825">MGYKSHGPQWATKVTALNGLQKSQIWGDWDGTEGEGTEMIGFLCMFGATVKSSSNSEKGGEWFGESGSESEEKDSTITELGLGEPGSNESGTLSGPASRKEEGPGIWAGEGTRPNKEGLGGALSIEGLKSEGVGSGARDGLAELGRAEQGREI</sequence>
<dbReference type="GO" id="GO:0016787">
    <property type="term" value="F:hydrolase activity"/>
    <property type="evidence" value="ECO:0007669"/>
    <property type="project" value="UniProtKB-KW"/>
</dbReference>
<dbReference type="EMBL" id="BKCP01005072">
    <property type="protein sequence ID" value="GER36085.1"/>
    <property type="molecule type" value="Genomic_DNA"/>
</dbReference>
<name>A0A5A7PTE4_STRAF</name>
<organism evidence="2 3">
    <name type="scientific">Striga asiatica</name>
    <name type="common">Asiatic witchweed</name>
    <name type="synonym">Buchnera asiatica</name>
    <dbReference type="NCBI Taxonomy" id="4170"/>
    <lineage>
        <taxon>Eukaryota</taxon>
        <taxon>Viridiplantae</taxon>
        <taxon>Streptophyta</taxon>
        <taxon>Embryophyta</taxon>
        <taxon>Tracheophyta</taxon>
        <taxon>Spermatophyta</taxon>
        <taxon>Magnoliopsida</taxon>
        <taxon>eudicotyledons</taxon>
        <taxon>Gunneridae</taxon>
        <taxon>Pentapetalae</taxon>
        <taxon>asterids</taxon>
        <taxon>lamiids</taxon>
        <taxon>Lamiales</taxon>
        <taxon>Orobanchaceae</taxon>
        <taxon>Buchnereae</taxon>
        <taxon>Striga</taxon>
    </lineage>
</organism>
<dbReference type="Proteomes" id="UP000325081">
    <property type="component" value="Unassembled WGS sequence"/>
</dbReference>
<protein>
    <submittedName>
        <fullName evidence="2">Glycoside hydrolase family 3 protein</fullName>
    </submittedName>
</protein>
<reference evidence="3" key="1">
    <citation type="journal article" date="2019" name="Curr. Biol.">
        <title>Genome Sequence of Striga asiatica Provides Insight into the Evolution of Plant Parasitism.</title>
        <authorList>
            <person name="Yoshida S."/>
            <person name="Kim S."/>
            <person name="Wafula E.K."/>
            <person name="Tanskanen J."/>
            <person name="Kim Y.M."/>
            <person name="Honaas L."/>
            <person name="Yang Z."/>
            <person name="Spallek T."/>
            <person name="Conn C.E."/>
            <person name="Ichihashi Y."/>
            <person name="Cheong K."/>
            <person name="Cui S."/>
            <person name="Der J.P."/>
            <person name="Gundlach H."/>
            <person name="Jiao Y."/>
            <person name="Hori C."/>
            <person name="Ishida J.K."/>
            <person name="Kasahara H."/>
            <person name="Kiba T."/>
            <person name="Kim M.S."/>
            <person name="Koo N."/>
            <person name="Laohavisit A."/>
            <person name="Lee Y.H."/>
            <person name="Lumba S."/>
            <person name="McCourt P."/>
            <person name="Mortimer J.C."/>
            <person name="Mutuku J.M."/>
            <person name="Nomura T."/>
            <person name="Sasaki-Sekimoto Y."/>
            <person name="Seto Y."/>
            <person name="Wang Y."/>
            <person name="Wakatake T."/>
            <person name="Sakakibara H."/>
            <person name="Demura T."/>
            <person name="Yamaguchi S."/>
            <person name="Yoneyama K."/>
            <person name="Manabe R.I."/>
            <person name="Nelson D.C."/>
            <person name="Schulman A.H."/>
            <person name="Timko M.P."/>
            <person name="dePamphilis C.W."/>
            <person name="Choi D."/>
            <person name="Shirasu K."/>
        </authorList>
    </citation>
    <scope>NUCLEOTIDE SEQUENCE [LARGE SCALE GENOMIC DNA]</scope>
    <source>
        <strain evidence="3">cv. UVA1</strain>
    </source>
</reference>
<accession>A0A5A7PTE4</accession>
<evidence type="ECO:0000313" key="3">
    <source>
        <dbReference type="Proteomes" id="UP000325081"/>
    </source>
</evidence>
<comment type="caution">
    <text evidence="2">The sequence shown here is derived from an EMBL/GenBank/DDBJ whole genome shotgun (WGS) entry which is preliminary data.</text>
</comment>
<gene>
    <name evidence="2" type="ORF">STAS_12410</name>
</gene>